<evidence type="ECO:0000313" key="1">
    <source>
        <dbReference type="EMBL" id="AKM82264.1"/>
    </source>
</evidence>
<accession>A0A0G4B349</accession>
<gene>
    <name evidence="1" type="ORF">UT28_C0001G0459</name>
</gene>
<dbReference type="AlphaFoldDB" id="A0A0G4B349"/>
<dbReference type="KEGG" id="bbgw:UT28_C0001G0459"/>
<reference evidence="1 2" key="1">
    <citation type="journal article" date="2015" name="Nature">
        <title>rRNA introns, odd ribosomes, and small enigmatic genomes across a large radiation of phyla.</title>
        <authorList>
            <person name="Brown C.T."/>
            <person name="Hug L.A."/>
            <person name="Thomas B.C."/>
            <person name="Sharon I."/>
            <person name="Castelle C.J."/>
            <person name="Singh A."/>
            <person name="Wilkins M.J."/>
            <person name="Williams K.H."/>
            <person name="Banfield J.F."/>
        </authorList>
    </citation>
    <scope>NUCLEOTIDE SEQUENCE [LARGE SCALE GENOMIC DNA]</scope>
</reference>
<proteinExistence type="predicted"/>
<evidence type="ECO:0000313" key="2">
    <source>
        <dbReference type="Proteomes" id="UP000035648"/>
    </source>
</evidence>
<dbReference type="STRING" id="1618337.UT28_C0001G0459"/>
<dbReference type="Proteomes" id="UP000035648">
    <property type="component" value="Chromosome"/>
</dbReference>
<dbReference type="EMBL" id="CP011213">
    <property type="protein sequence ID" value="AKM82264.1"/>
    <property type="molecule type" value="Genomic_DNA"/>
</dbReference>
<protein>
    <submittedName>
        <fullName evidence="1">Uncharacterized protein</fullName>
    </submittedName>
</protein>
<sequence>MMNAVEMQIGEKKYAVVWFPDEKIENFLAADVRLTAEGFDPEQRVGEDEVDDDILESESFWEHSSEIPDVVSASKTEEFCGFEFVHGVALHCFPYLESFRTFSPSEIYDKAEICYIVRF</sequence>
<name>A0A0G4B349_9BACT</name>
<organism evidence="1 2">
    <name type="scientific">Berkelbacteria bacterium GW2011_GWE1_39_12</name>
    <dbReference type="NCBI Taxonomy" id="1618337"/>
    <lineage>
        <taxon>Bacteria</taxon>
        <taxon>Candidatus Berkelbacteria</taxon>
    </lineage>
</organism>